<dbReference type="Gene3D" id="3.40.50.300">
    <property type="entry name" value="P-loop containing nucleotide triphosphate hydrolases"/>
    <property type="match status" value="1"/>
</dbReference>
<accession>A0A6H0XZY0</accession>
<evidence type="ECO:0000313" key="11">
    <source>
        <dbReference type="Proteomes" id="UP000503462"/>
    </source>
</evidence>
<reference evidence="10 11" key="1">
    <citation type="journal article" date="2016" name="Sci. Rep.">
        <title>Peltaster fructicola genome reveals evolution from an invasive phytopathogen to an ectophytic parasite.</title>
        <authorList>
            <person name="Xu C."/>
            <person name="Chen H."/>
            <person name="Gleason M.L."/>
            <person name="Xu J.R."/>
            <person name="Liu H."/>
            <person name="Zhang R."/>
            <person name="Sun G."/>
        </authorList>
    </citation>
    <scope>NUCLEOTIDE SEQUENCE [LARGE SCALE GENOMIC DNA]</scope>
    <source>
        <strain evidence="10 11">LNHT1506</strain>
    </source>
</reference>
<dbReference type="GO" id="GO:0005524">
    <property type="term" value="F:ATP binding"/>
    <property type="evidence" value="ECO:0007669"/>
    <property type="project" value="UniProtKB-KW"/>
</dbReference>
<dbReference type="Pfam" id="PF16575">
    <property type="entry name" value="CLP1_P"/>
    <property type="match status" value="1"/>
</dbReference>
<dbReference type="AlphaFoldDB" id="A0A6H0XZY0"/>
<feature type="domain" description="Clp1 P-loop" evidence="9">
    <location>
        <begin position="267"/>
        <end position="456"/>
    </location>
</feature>
<organism evidence="10 11">
    <name type="scientific">Peltaster fructicola</name>
    <dbReference type="NCBI Taxonomy" id="286661"/>
    <lineage>
        <taxon>Eukaryota</taxon>
        <taxon>Fungi</taxon>
        <taxon>Dikarya</taxon>
        <taxon>Ascomycota</taxon>
        <taxon>Pezizomycotina</taxon>
        <taxon>Dothideomycetes</taxon>
        <taxon>Dothideomycetes incertae sedis</taxon>
        <taxon>Peltaster</taxon>
    </lineage>
</organism>
<sequence length="648" mass="70841">MGVKRKAQEAFSNRFNTEKAQKSAIVRHVSAFAAAKARSQQIATPDTASTSDIDLHIEESQSTATGLVAAHRATSSALGRQSMSSTVLDQQALETSALSTPKGTNTRLASVRHCSGLFNPSTLESIQLSLDRDEFITPVGEYDLEVLAGSVSIYGATLHAKSGRQRVYALSTHALPQIVAKTADTLLRITSVESMVHNLERFSPLFRNIAAPIDHSTSFMLLENSFSDPAPRSLFPLETTKQYQTTLTQLAMKSESKNGRIAVACLGGKSTGKSTFARHVCNKLLTRASQQRCLFFDLDPGQPEFGPPGQIYLVEVLTPILGPAYTHLASKQSSNFKLLAAHTIAATSFKDDPQHYMDCVAALFNHKQVLSAKKSGACPLVVNTCGWVSGLGARVLCDILQFDITDTVVIDTIDAMVLAAANAGSEDCHELDRPTFRMSSRSPAELRQMQTMAYFHTSAEATDASVHRLVATSIAHWRPWHVSYDERPGSIADIVSYGQPLDPEFLVDVLEGSIVAIVSRTSGEKSIVQPSRTPVGLPLSKSNRPLDLRTHEYHGLAFVRAIDTTARQLHLIAPLSQETMAVLMKREVVLVRGAFDSPDWAFLESVYDDSFVDHGVERPWLARREMVGVEGAVWRLRHPPTSAKASYR</sequence>
<keyword evidence="11" id="KW-1185">Reference proteome</keyword>
<dbReference type="GO" id="GO:0005634">
    <property type="term" value="C:nucleus"/>
    <property type="evidence" value="ECO:0007669"/>
    <property type="project" value="TreeGrafter"/>
</dbReference>
<evidence type="ECO:0000313" key="10">
    <source>
        <dbReference type="EMBL" id="QIX00169.1"/>
    </source>
</evidence>
<evidence type="ECO:0000256" key="3">
    <source>
        <dbReference type="ARBA" id="ARBA00018706"/>
    </source>
</evidence>
<evidence type="ECO:0000256" key="7">
    <source>
        <dbReference type="ARBA" id="ARBA00022777"/>
    </source>
</evidence>
<proteinExistence type="inferred from homology"/>
<evidence type="ECO:0000256" key="8">
    <source>
        <dbReference type="ARBA" id="ARBA00022840"/>
    </source>
</evidence>
<keyword evidence="5" id="KW-0808">Transferase</keyword>
<evidence type="ECO:0000256" key="1">
    <source>
        <dbReference type="ARBA" id="ARBA00003798"/>
    </source>
</evidence>
<dbReference type="GO" id="GO:0000448">
    <property type="term" value="P:cleavage in ITS2 between 5.8S rRNA and LSU-rRNA of tricistronic rRNA transcript (SSU-rRNA, 5.8S rRNA, LSU-rRNA)"/>
    <property type="evidence" value="ECO:0007669"/>
    <property type="project" value="TreeGrafter"/>
</dbReference>
<dbReference type="PANTHER" id="PTHR12755">
    <property type="entry name" value="CLEAVAGE/POLYADENYLATION FACTOR IA SUBUNIT CLP1P"/>
    <property type="match status" value="1"/>
</dbReference>
<keyword evidence="7" id="KW-0418">Kinase</keyword>
<gene>
    <name evidence="10" type="ORF">AMS68_005686</name>
</gene>
<dbReference type="InterPro" id="IPR032319">
    <property type="entry name" value="CLP1_P"/>
</dbReference>
<keyword evidence="6" id="KW-0547">Nucleotide-binding</keyword>
<evidence type="ECO:0000256" key="6">
    <source>
        <dbReference type="ARBA" id="ARBA00022741"/>
    </source>
</evidence>
<dbReference type="InterPro" id="IPR045116">
    <property type="entry name" value="Clp1/Grc3"/>
</dbReference>
<dbReference type="PANTHER" id="PTHR12755:SF3">
    <property type="entry name" value="POLYNUCLEOTIDE 5'-HYDROXYL-KINASE NOL9"/>
    <property type="match status" value="1"/>
</dbReference>
<evidence type="ECO:0000259" key="9">
    <source>
        <dbReference type="Pfam" id="PF16575"/>
    </source>
</evidence>
<dbReference type="InterPro" id="IPR027417">
    <property type="entry name" value="P-loop_NTPase"/>
</dbReference>
<dbReference type="GO" id="GO:0051731">
    <property type="term" value="F:polynucleotide 5'-hydroxyl-kinase activity"/>
    <property type="evidence" value="ECO:0007669"/>
    <property type="project" value="InterPro"/>
</dbReference>
<evidence type="ECO:0000256" key="2">
    <source>
        <dbReference type="ARBA" id="ARBA00011003"/>
    </source>
</evidence>
<comment type="similarity">
    <text evidence="2">Belongs to the Clp1 family. NOL9/GRC3 subfamily.</text>
</comment>
<name>A0A6H0XZY0_9PEZI</name>
<evidence type="ECO:0000256" key="5">
    <source>
        <dbReference type="ARBA" id="ARBA00022679"/>
    </source>
</evidence>
<comment type="function">
    <text evidence="1">Polynucleotide 5'-kinase involved in rRNA processing.</text>
</comment>
<evidence type="ECO:0000256" key="4">
    <source>
        <dbReference type="ARBA" id="ARBA00019824"/>
    </source>
</evidence>
<dbReference type="EMBL" id="CP051142">
    <property type="protein sequence ID" value="QIX00169.1"/>
    <property type="molecule type" value="Genomic_DNA"/>
</dbReference>
<dbReference type="OrthoDB" id="4054781at2759"/>
<protein>
    <recommendedName>
        <fullName evidence="4">Polynucleotide 5'-hydroxyl-kinase GRC3</fullName>
    </recommendedName>
    <alternativeName>
        <fullName evidence="3">Polynucleotide 5'-hydroxyl-kinase grc3</fullName>
    </alternativeName>
</protein>
<dbReference type="Proteomes" id="UP000503462">
    <property type="component" value="Chromosome 4"/>
</dbReference>
<keyword evidence="8" id="KW-0067">ATP-binding</keyword>